<dbReference type="Gene3D" id="2.80.10.50">
    <property type="match status" value="1"/>
</dbReference>
<feature type="domain" description="MIR" evidence="16">
    <location>
        <begin position="340"/>
        <end position="400"/>
    </location>
</feature>
<dbReference type="Proteomes" id="UP000245946">
    <property type="component" value="Unassembled WGS sequence"/>
</dbReference>
<dbReference type="PROSITE" id="PS50919">
    <property type="entry name" value="MIR"/>
    <property type="match status" value="1"/>
</dbReference>
<evidence type="ECO:0000256" key="1">
    <source>
        <dbReference type="ARBA" id="ARBA00004477"/>
    </source>
</evidence>
<evidence type="ECO:0000256" key="10">
    <source>
        <dbReference type="ARBA" id="ARBA00022989"/>
    </source>
</evidence>
<dbReference type="InterPro" id="IPR003342">
    <property type="entry name" value="ArnT-like_N"/>
</dbReference>
<keyword evidence="11 14" id="KW-0472">Membrane</keyword>
<proteinExistence type="inferred from homology"/>
<dbReference type="Pfam" id="PF16192">
    <property type="entry name" value="PMT_4TMC"/>
    <property type="match status" value="1"/>
</dbReference>
<evidence type="ECO:0000313" key="18">
    <source>
        <dbReference type="Proteomes" id="UP000245946"/>
    </source>
</evidence>
<dbReference type="CDD" id="cd23285">
    <property type="entry name" value="beta-trefoil_MIR_PMT4-like"/>
    <property type="match status" value="1"/>
</dbReference>
<sequence>MAEPSAAVRRRPAAAQKDDDDDAAARAAAQLAAEQPRERLVKDHPAAQALDITTHAMSFARDAVPLAAVTLAAAGLRFYLISHPAQVVFDEVHFGKFAAYYLRREYYFDVHPPLAKLLNAFAGYVAGFKGDFDFENIADDYVANGVPYVGMRALPALLGTAAVPVVYAIMRETGHMPAVAALSAALLAFDNAHIAQDRLILLDAALCLFMINSLYCYIRFYKERYNEFSLRWWAWMLATGVNLALTMSCKMVGLLTFMAIGSAVAIDLWNLLDIRRGLTLHHVGRHFFARVLGLIIVPAIVYMFWFWVHFAILTKSGTGDAFMSANFQQTLEGNAMLSQAREIHWGDSITLQHKGTKAYLHSHLDRYPLKYDDGRISSQGQQVTGYPFNDTNNVWKIVRPEGELPHDAPEEERIVRHTNQIRLLHVNSQSYLLAHDVASPLMATNEEFTVHPANDSSRFNDTVFEFNIDGVSATSRKAWKSKAVLFRLIHVPTRVSMWTHTETPLPDWGYNQQEINGNKNAMEKTALWFVDDLMPDEDSPLYVERTEPLPPRPKTRMSFLRKFAELQITMLQQNSQLTQSHPYATGPLNWPFLLQGISFWTEDATLKQIHMIGNLVSWWTSILCVSVFAGIMGADLLARRRGIEPIDPPMHSRMLNSGGFFFFAWAFHYFPFFLMNRQLFLHHYLPAHICSCLLTGAVFNFVASETINYPVSRPGPLLRPHKLRARTDNELPMPARAVAALTVAALIGCFWFLSPLTYGEPGLDPDQVNLRRVLSSWTLHFAK</sequence>
<dbReference type="InterPro" id="IPR036300">
    <property type="entry name" value="MIR_dom_sf"/>
</dbReference>
<feature type="transmembrane region" description="Helical" evidence="14">
    <location>
        <begin position="658"/>
        <end position="675"/>
    </location>
</feature>
<evidence type="ECO:0000256" key="4">
    <source>
        <dbReference type="ARBA" id="ARBA00012839"/>
    </source>
</evidence>
<dbReference type="InterPro" id="IPR016093">
    <property type="entry name" value="MIR_motif"/>
</dbReference>
<keyword evidence="9 14" id="KW-0256">Endoplasmic reticulum</keyword>
<dbReference type="PANTHER" id="PTHR10050">
    <property type="entry name" value="DOLICHYL-PHOSPHATE-MANNOSE--PROTEIN MANNOSYLTRANSFERASE"/>
    <property type="match status" value="1"/>
</dbReference>
<protein>
    <recommendedName>
        <fullName evidence="4 14">Dolichyl-phosphate-mannose--protein mannosyltransferase</fullName>
        <ecNumber evidence="4 14">2.4.1.109</ecNumber>
    </recommendedName>
</protein>
<keyword evidence="5 14" id="KW-0328">Glycosyltransferase</keyword>
<evidence type="ECO:0000313" key="17">
    <source>
        <dbReference type="EMBL" id="PWN94751.1"/>
    </source>
</evidence>
<evidence type="ECO:0000256" key="2">
    <source>
        <dbReference type="ARBA" id="ARBA00004922"/>
    </source>
</evidence>
<gene>
    <name evidence="17" type="ORF">FA09DRAFT_332662</name>
</gene>
<evidence type="ECO:0000256" key="7">
    <source>
        <dbReference type="ARBA" id="ARBA00022692"/>
    </source>
</evidence>
<reference evidence="17 18" key="1">
    <citation type="journal article" date="2018" name="Mol. Biol. Evol.">
        <title>Broad Genomic Sampling Reveals a Smut Pathogenic Ancestry of the Fungal Clade Ustilaginomycotina.</title>
        <authorList>
            <person name="Kijpornyongpan T."/>
            <person name="Mondo S.J."/>
            <person name="Barry K."/>
            <person name="Sandor L."/>
            <person name="Lee J."/>
            <person name="Lipzen A."/>
            <person name="Pangilinan J."/>
            <person name="LaButti K."/>
            <person name="Hainaut M."/>
            <person name="Henrissat B."/>
            <person name="Grigoriev I.V."/>
            <person name="Spatafora J.W."/>
            <person name="Aime M.C."/>
        </authorList>
    </citation>
    <scope>NUCLEOTIDE SEQUENCE [LARGE SCALE GENOMIC DNA]</scope>
    <source>
        <strain evidence="17 18">MCA 4186</strain>
    </source>
</reference>
<comment type="catalytic activity">
    <reaction evidence="13 14">
        <text>a di-trans,poly-cis-dolichyl beta-D-mannosyl phosphate + L-seryl-[protein] = 3-O-(alpha-D-mannosyl)-L-seryl-[protein] + a di-trans,poly-cis-dolichyl phosphate + H(+)</text>
        <dbReference type="Rhea" id="RHEA:17377"/>
        <dbReference type="Rhea" id="RHEA-COMP:9863"/>
        <dbReference type="Rhea" id="RHEA-COMP:13546"/>
        <dbReference type="Rhea" id="RHEA-COMP:19498"/>
        <dbReference type="Rhea" id="RHEA-COMP:19501"/>
        <dbReference type="ChEBI" id="CHEBI:15378"/>
        <dbReference type="ChEBI" id="CHEBI:29999"/>
        <dbReference type="ChEBI" id="CHEBI:57683"/>
        <dbReference type="ChEBI" id="CHEBI:58211"/>
        <dbReference type="ChEBI" id="CHEBI:137321"/>
        <dbReference type="EC" id="2.4.1.109"/>
    </reaction>
</comment>
<dbReference type="PANTHER" id="PTHR10050:SF51">
    <property type="entry name" value="PROTEIN O-MANNOSYL-TRANSFERASE 1"/>
    <property type="match status" value="1"/>
</dbReference>
<feature type="transmembrane region" description="Helical" evidence="14">
    <location>
        <begin position="733"/>
        <end position="753"/>
    </location>
</feature>
<dbReference type="EC" id="2.4.1.109" evidence="4 14"/>
<keyword evidence="10 14" id="KW-1133">Transmembrane helix</keyword>
<evidence type="ECO:0000256" key="8">
    <source>
        <dbReference type="ARBA" id="ARBA00022737"/>
    </source>
</evidence>
<keyword evidence="8" id="KW-0677">Repeat</keyword>
<feature type="transmembrane region" description="Helical" evidence="14">
    <location>
        <begin position="254"/>
        <end position="275"/>
    </location>
</feature>
<dbReference type="InterPro" id="IPR027005">
    <property type="entry name" value="PMT-like"/>
</dbReference>
<organism evidence="17 18">
    <name type="scientific">Tilletiopsis washingtonensis</name>
    <dbReference type="NCBI Taxonomy" id="58919"/>
    <lineage>
        <taxon>Eukaryota</taxon>
        <taxon>Fungi</taxon>
        <taxon>Dikarya</taxon>
        <taxon>Basidiomycota</taxon>
        <taxon>Ustilaginomycotina</taxon>
        <taxon>Exobasidiomycetes</taxon>
        <taxon>Entylomatales</taxon>
        <taxon>Entylomatales incertae sedis</taxon>
        <taxon>Tilletiopsis</taxon>
    </lineage>
</organism>
<comment type="similarity">
    <text evidence="3 14">Belongs to the glycosyltransferase 39 family.</text>
</comment>
<dbReference type="SUPFAM" id="SSF82109">
    <property type="entry name" value="MIR domain"/>
    <property type="match status" value="1"/>
</dbReference>
<evidence type="ECO:0000256" key="15">
    <source>
        <dbReference type="SAM" id="MobiDB-lite"/>
    </source>
</evidence>
<evidence type="ECO:0000256" key="13">
    <source>
        <dbReference type="ARBA" id="ARBA00045102"/>
    </source>
</evidence>
<evidence type="ECO:0000256" key="6">
    <source>
        <dbReference type="ARBA" id="ARBA00022679"/>
    </source>
</evidence>
<dbReference type="STRING" id="58919.A0A316YZW1"/>
<dbReference type="RefSeq" id="XP_025595030.1">
    <property type="nucleotide sequence ID" value="XM_025743552.1"/>
</dbReference>
<dbReference type="Pfam" id="PF02366">
    <property type="entry name" value="PMT"/>
    <property type="match status" value="1"/>
</dbReference>
<evidence type="ECO:0000256" key="11">
    <source>
        <dbReference type="ARBA" id="ARBA00023136"/>
    </source>
</evidence>
<dbReference type="Pfam" id="PF02815">
    <property type="entry name" value="MIR"/>
    <property type="match status" value="1"/>
</dbReference>
<evidence type="ECO:0000256" key="14">
    <source>
        <dbReference type="RuleBase" id="RU367007"/>
    </source>
</evidence>
<dbReference type="AlphaFoldDB" id="A0A316YZW1"/>
<comment type="subcellular location">
    <subcellularLocation>
        <location evidence="1 14">Endoplasmic reticulum membrane</location>
        <topology evidence="1 14">Multi-pass membrane protein</topology>
    </subcellularLocation>
</comment>
<feature type="region of interest" description="Disordered" evidence="15">
    <location>
        <begin position="1"/>
        <end position="29"/>
    </location>
</feature>
<keyword evidence="6 14" id="KW-0808">Transferase</keyword>
<evidence type="ECO:0000256" key="5">
    <source>
        <dbReference type="ARBA" id="ARBA00022676"/>
    </source>
</evidence>
<comment type="function">
    <text evidence="14">Transfers mannose from Dol-P-mannose to Ser or Thr residues on proteins.</text>
</comment>
<comment type="pathway">
    <text evidence="2 14">Protein modification; protein glycosylation.</text>
</comment>
<evidence type="ECO:0000256" key="9">
    <source>
        <dbReference type="ARBA" id="ARBA00022824"/>
    </source>
</evidence>
<dbReference type="SMART" id="SM00472">
    <property type="entry name" value="MIR"/>
    <property type="match status" value="3"/>
</dbReference>
<feature type="transmembrane region" description="Helical" evidence="14">
    <location>
        <begin position="616"/>
        <end position="637"/>
    </location>
</feature>
<keyword evidence="7 14" id="KW-0812">Transmembrane</keyword>
<feature type="transmembrane region" description="Helical" evidence="14">
    <location>
        <begin position="149"/>
        <end position="169"/>
    </location>
</feature>
<feature type="transmembrane region" description="Helical" evidence="14">
    <location>
        <begin position="200"/>
        <end position="218"/>
    </location>
</feature>
<evidence type="ECO:0000256" key="3">
    <source>
        <dbReference type="ARBA" id="ARBA00007222"/>
    </source>
</evidence>
<evidence type="ECO:0000256" key="12">
    <source>
        <dbReference type="ARBA" id="ARBA00045085"/>
    </source>
</evidence>
<dbReference type="EMBL" id="KZ819309">
    <property type="protein sequence ID" value="PWN94751.1"/>
    <property type="molecule type" value="Genomic_DNA"/>
</dbReference>
<dbReference type="UniPathway" id="UPA00378"/>
<dbReference type="OrthoDB" id="292747at2759"/>
<feature type="transmembrane region" description="Helical" evidence="14">
    <location>
        <begin position="230"/>
        <end position="248"/>
    </location>
</feature>
<dbReference type="GO" id="GO:0005789">
    <property type="term" value="C:endoplasmic reticulum membrane"/>
    <property type="evidence" value="ECO:0007669"/>
    <property type="project" value="UniProtKB-SubCell"/>
</dbReference>
<name>A0A316YZW1_9BASI</name>
<feature type="transmembrane region" description="Helical" evidence="14">
    <location>
        <begin position="681"/>
        <end position="703"/>
    </location>
</feature>
<keyword evidence="18" id="KW-1185">Reference proteome</keyword>
<comment type="catalytic activity">
    <reaction evidence="12 14">
        <text>a di-trans,poly-cis-dolichyl beta-D-mannosyl phosphate + L-threonyl-[protein] = 3-O-(alpha-D-mannosyl)-L-threonyl-[protein] + a di-trans,poly-cis-dolichyl phosphate + H(+)</text>
        <dbReference type="Rhea" id="RHEA:53396"/>
        <dbReference type="Rhea" id="RHEA-COMP:11060"/>
        <dbReference type="Rhea" id="RHEA-COMP:13547"/>
        <dbReference type="Rhea" id="RHEA-COMP:19498"/>
        <dbReference type="Rhea" id="RHEA-COMP:19501"/>
        <dbReference type="ChEBI" id="CHEBI:15378"/>
        <dbReference type="ChEBI" id="CHEBI:30013"/>
        <dbReference type="ChEBI" id="CHEBI:57683"/>
        <dbReference type="ChEBI" id="CHEBI:58211"/>
        <dbReference type="ChEBI" id="CHEBI:137323"/>
        <dbReference type="EC" id="2.4.1.109"/>
    </reaction>
</comment>
<feature type="transmembrane region" description="Helical" evidence="14">
    <location>
        <begin position="287"/>
        <end position="308"/>
    </location>
</feature>
<dbReference type="GeneID" id="37271096"/>
<accession>A0A316YZW1</accession>
<dbReference type="InterPro" id="IPR032421">
    <property type="entry name" value="PMT_4TMC"/>
</dbReference>
<dbReference type="GO" id="GO:0004169">
    <property type="term" value="F:dolichyl-phosphate-mannose-protein mannosyltransferase activity"/>
    <property type="evidence" value="ECO:0007669"/>
    <property type="project" value="UniProtKB-UniRule"/>
</dbReference>
<evidence type="ECO:0000259" key="16">
    <source>
        <dbReference type="PROSITE" id="PS50919"/>
    </source>
</evidence>